<organism evidence="1 2">
    <name type="scientific">Anopheles epiroticus</name>
    <dbReference type="NCBI Taxonomy" id="199890"/>
    <lineage>
        <taxon>Eukaryota</taxon>
        <taxon>Metazoa</taxon>
        <taxon>Ecdysozoa</taxon>
        <taxon>Arthropoda</taxon>
        <taxon>Hexapoda</taxon>
        <taxon>Insecta</taxon>
        <taxon>Pterygota</taxon>
        <taxon>Neoptera</taxon>
        <taxon>Endopterygota</taxon>
        <taxon>Diptera</taxon>
        <taxon>Nematocera</taxon>
        <taxon>Culicoidea</taxon>
        <taxon>Culicidae</taxon>
        <taxon>Anophelinae</taxon>
        <taxon>Anopheles</taxon>
    </lineage>
</organism>
<evidence type="ECO:0000313" key="2">
    <source>
        <dbReference type="Proteomes" id="UP000075885"/>
    </source>
</evidence>
<accession>A0A182PQR7</accession>
<dbReference type="AlphaFoldDB" id="A0A182PQR7"/>
<dbReference type="EnsemblMetazoa" id="AEPI009298-RA">
    <property type="protein sequence ID" value="AEPI009298-PA"/>
    <property type="gene ID" value="AEPI009298"/>
</dbReference>
<reference evidence="2" key="1">
    <citation type="submission" date="2013-03" db="EMBL/GenBank/DDBJ databases">
        <title>The Genome Sequence of Anopheles epiroticus epiroticus2.</title>
        <authorList>
            <consortium name="The Broad Institute Genomics Platform"/>
            <person name="Neafsey D.E."/>
            <person name="Howell P."/>
            <person name="Walker B."/>
            <person name="Young S.K."/>
            <person name="Zeng Q."/>
            <person name="Gargeya S."/>
            <person name="Fitzgerald M."/>
            <person name="Haas B."/>
            <person name="Abouelleil A."/>
            <person name="Allen A.W."/>
            <person name="Alvarado L."/>
            <person name="Arachchi H.M."/>
            <person name="Berlin A.M."/>
            <person name="Chapman S.B."/>
            <person name="Gainer-Dewar J."/>
            <person name="Goldberg J."/>
            <person name="Griggs A."/>
            <person name="Gujja S."/>
            <person name="Hansen M."/>
            <person name="Howarth C."/>
            <person name="Imamovic A."/>
            <person name="Ireland A."/>
            <person name="Larimer J."/>
            <person name="McCowan C."/>
            <person name="Murphy C."/>
            <person name="Pearson M."/>
            <person name="Poon T.W."/>
            <person name="Priest M."/>
            <person name="Roberts A."/>
            <person name="Saif S."/>
            <person name="Shea T."/>
            <person name="Sisk P."/>
            <person name="Sykes S."/>
            <person name="Wortman J."/>
            <person name="Nusbaum C."/>
            <person name="Birren B."/>
        </authorList>
    </citation>
    <scope>NUCLEOTIDE SEQUENCE [LARGE SCALE GENOMIC DNA]</scope>
    <source>
        <strain evidence="2">Epiroticus2</strain>
    </source>
</reference>
<sequence>MELKKHLEHLSYGWQQTLTANTSPSCCYELVNGHGYLEPGASVDPNQDYLAYAVLSPTRTSATIWKLINAYPSCFHLCNVRTGEYLMVAPNDAVYSVNKTQLRSYAPSAFIFGVSYPAWPSRSARITNMRKLQALCASSKLELISQKKQIVTVPAQPGPEATYGVACEWHLVQQASCPTDDRC</sequence>
<dbReference type="Proteomes" id="UP000075885">
    <property type="component" value="Unassembled WGS sequence"/>
</dbReference>
<reference evidence="1" key="2">
    <citation type="submission" date="2020-05" db="UniProtKB">
        <authorList>
            <consortium name="EnsemblMetazoa"/>
        </authorList>
    </citation>
    <scope>IDENTIFICATION</scope>
    <source>
        <strain evidence="1">Epiroticus2</strain>
    </source>
</reference>
<protein>
    <submittedName>
        <fullName evidence="1">Uncharacterized protein</fullName>
    </submittedName>
</protein>
<dbReference type="VEuPathDB" id="VectorBase:AEPI009298"/>
<keyword evidence="2" id="KW-1185">Reference proteome</keyword>
<name>A0A182PQR7_9DIPT</name>
<proteinExistence type="predicted"/>
<evidence type="ECO:0000313" key="1">
    <source>
        <dbReference type="EnsemblMetazoa" id="AEPI009298-PA"/>
    </source>
</evidence>